<dbReference type="Proteomes" id="UP000308092">
    <property type="component" value="Unassembled WGS sequence"/>
</dbReference>
<organism evidence="1 2">
    <name type="scientific">Aspergillus tanneri</name>
    <dbReference type="NCBI Taxonomy" id="1220188"/>
    <lineage>
        <taxon>Eukaryota</taxon>
        <taxon>Fungi</taxon>
        <taxon>Dikarya</taxon>
        <taxon>Ascomycota</taxon>
        <taxon>Pezizomycotina</taxon>
        <taxon>Eurotiomycetes</taxon>
        <taxon>Eurotiomycetidae</taxon>
        <taxon>Eurotiales</taxon>
        <taxon>Aspergillaceae</taxon>
        <taxon>Aspergillus</taxon>
        <taxon>Aspergillus subgen. Circumdati</taxon>
    </lineage>
</organism>
<reference evidence="1 2" key="1">
    <citation type="submission" date="2019-03" db="EMBL/GenBank/DDBJ databases">
        <title>The genome sequence of a newly discovered highly antifungal drug resistant Aspergillus species, Aspergillus tanneri NIH 1004.</title>
        <authorList>
            <person name="Mounaud S."/>
            <person name="Singh I."/>
            <person name="Joardar V."/>
            <person name="Pakala S."/>
            <person name="Pakala S."/>
            <person name="Venepally P."/>
            <person name="Hoover J."/>
            <person name="Nierman W."/>
            <person name="Chung J."/>
            <person name="Losada L."/>
        </authorList>
    </citation>
    <scope>NUCLEOTIDE SEQUENCE [LARGE SCALE GENOMIC DNA]</scope>
    <source>
        <strain evidence="1 2">NIH1004</strain>
    </source>
</reference>
<comment type="caution">
    <text evidence="1">The sequence shown here is derived from an EMBL/GenBank/DDBJ whole genome shotgun (WGS) entry which is preliminary data.</text>
</comment>
<gene>
    <name evidence="1" type="ORF">EYZ11_013305</name>
</gene>
<protein>
    <submittedName>
        <fullName evidence="1">Uncharacterized protein</fullName>
    </submittedName>
</protein>
<proteinExistence type="predicted"/>
<dbReference type="VEuPathDB" id="FungiDB:EYZ11_013305"/>
<evidence type="ECO:0000313" key="2">
    <source>
        <dbReference type="Proteomes" id="UP000308092"/>
    </source>
</evidence>
<sequence>MSGPQSGSMPVTMLSEDEVDCERNGDSCVVSLAKRF</sequence>
<evidence type="ECO:0000313" key="1">
    <source>
        <dbReference type="EMBL" id="THC87250.1"/>
    </source>
</evidence>
<dbReference type="EMBL" id="SOSA01001344">
    <property type="protein sequence ID" value="THC87250.1"/>
    <property type="molecule type" value="Genomic_DNA"/>
</dbReference>
<accession>A0A4S3IXZ9</accession>
<dbReference type="AlphaFoldDB" id="A0A4S3IXZ9"/>
<keyword evidence="2" id="KW-1185">Reference proteome</keyword>
<name>A0A4S3IXZ9_9EURO</name>